<evidence type="ECO:0000256" key="2">
    <source>
        <dbReference type="ARBA" id="ARBA00009650"/>
    </source>
</evidence>
<comment type="function">
    <text evidence="1">Functions as an electron carrier between membrane-bound cytochrome b6-f and photosystem I in oxygenic photosynthesis.</text>
</comment>
<evidence type="ECO:0000259" key="13">
    <source>
        <dbReference type="PROSITE" id="PS51007"/>
    </source>
</evidence>
<evidence type="ECO:0000256" key="7">
    <source>
        <dbReference type="ARBA" id="ARBA00023004"/>
    </source>
</evidence>
<dbReference type="EMBL" id="JBHFFA010000006">
    <property type="protein sequence ID" value="KAL2620543.1"/>
    <property type="molecule type" value="Genomic_DNA"/>
</dbReference>
<evidence type="ECO:0000256" key="5">
    <source>
        <dbReference type="ARBA" id="ARBA00022723"/>
    </source>
</evidence>
<dbReference type="PANTHER" id="PTHR34688:SF2">
    <property type="entry name" value="CYTOCHROME C6, CHLOROPLASTIC"/>
    <property type="match status" value="1"/>
</dbReference>
<evidence type="ECO:0000256" key="3">
    <source>
        <dbReference type="ARBA" id="ARBA00022448"/>
    </source>
</evidence>
<reference evidence="14 15" key="1">
    <citation type="submission" date="2024-09" db="EMBL/GenBank/DDBJ databases">
        <title>Chromosome-scale assembly of Riccia fluitans.</title>
        <authorList>
            <person name="Paukszto L."/>
            <person name="Sawicki J."/>
            <person name="Karawczyk K."/>
            <person name="Piernik-Szablinska J."/>
            <person name="Szczecinska M."/>
            <person name="Mazdziarz M."/>
        </authorList>
    </citation>
    <scope>NUCLEOTIDE SEQUENCE [LARGE SCALE GENOMIC DNA]</scope>
    <source>
        <strain evidence="14">Rf_01</strain>
        <tissue evidence="14">Aerial parts of the thallus</tissue>
    </source>
</reference>
<evidence type="ECO:0000256" key="4">
    <source>
        <dbReference type="ARBA" id="ARBA00022617"/>
    </source>
</evidence>
<keyword evidence="3" id="KW-0813">Transport</keyword>
<comment type="caution">
    <text evidence="14">The sequence shown here is derived from an EMBL/GenBank/DDBJ whole genome shotgun (WGS) entry which is preliminary data.</text>
</comment>
<comment type="similarity">
    <text evidence="2">Belongs to the cytochrome c family. PetJ subfamily.</text>
</comment>
<keyword evidence="15" id="KW-1185">Reference proteome</keyword>
<keyword evidence="8" id="KW-0793">Thylakoid</keyword>
<dbReference type="GO" id="GO:0046872">
    <property type="term" value="F:metal ion binding"/>
    <property type="evidence" value="ECO:0007669"/>
    <property type="project" value="UniProtKB-KW"/>
</dbReference>
<dbReference type="FunFam" id="1.10.760.10:FF:000021">
    <property type="entry name" value="Cytochrome c6, chloroplastic"/>
    <property type="match status" value="1"/>
</dbReference>
<evidence type="ECO:0000313" key="14">
    <source>
        <dbReference type="EMBL" id="KAL2620543.1"/>
    </source>
</evidence>
<keyword evidence="6" id="KW-0249">Electron transport</keyword>
<proteinExistence type="inferred from homology"/>
<keyword evidence="5 12" id="KW-0479">Metal-binding</keyword>
<dbReference type="InterPro" id="IPR036909">
    <property type="entry name" value="Cyt_c-like_dom_sf"/>
</dbReference>
<sequence>MATLGTIVASSDASVSSALRFSSRLLPRHDSVSTKHCKMPLSPVNVRNCRREGEARFSSDCRWNSSNPYTKMLSTVTAFSASALLASTLFTVEAAEALNGVEAGVLFQRTCSGCHNGGGNILQPSATLFNKDLDRNGLSSVHDIYNITYYGKNRMPGYGEKCTPRGQCTFGPRLADDDIRALAEFVKSQADQGWTNVQTLS</sequence>
<evidence type="ECO:0000313" key="15">
    <source>
        <dbReference type="Proteomes" id="UP001605036"/>
    </source>
</evidence>
<dbReference type="Pfam" id="PF13442">
    <property type="entry name" value="Cytochrome_CBB3"/>
    <property type="match status" value="1"/>
</dbReference>
<organism evidence="14 15">
    <name type="scientific">Riccia fluitans</name>
    <dbReference type="NCBI Taxonomy" id="41844"/>
    <lineage>
        <taxon>Eukaryota</taxon>
        <taxon>Viridiplantae</taxon>
        <taxon>Streptophyta</taxon>
        <taxon>Embryophyta</taxon>
        <taxon>Marchantiophyta</taxon>
        <taxon>Marchantiopsida</taxon>
        <taxon>Marchantiidae</taxon>
        <taxon>Marchantiales</taxon>
        <taxon>Ricciaceae</taxon>
        <taxon>Riccia</taxon>
    </lineage>
</organism>
<evidence type="ECO:0000256" key="10">
    <source>
        <dbReference type="ARBA" id="ARBA00031247"/>
    </source>
</evidence>
<dbReference type="PANTHER" id="PTHR34688">
    <property type="entry name" value="CYTOCHROME C6, CHLOROPLASTIC"/>
    <property type="match status" value="1"/>
</dbReference>
<name>A0ABD1Y1C7_9MARC</name>
<dbReference type="Proteomes" id="UP001605036">
    <property type="component" value="Unassembled WGS sequence"/>
</dbReference>
<feature type="domain" description="Cytochrome c" evidence="13">
    <location>
        <begin position="95"/>
        <end position="190"/>
    </location>
</feature>
<evidence type="ECO:0000256" key="8">
    <source>
        <dbReference type="ARBA" id="ARBA00023078"/>
    </source>
</evidence>
<dbReference type="InterPro" id="IPR009056">
    <property type="entry name" value="Cyt_c-like_dom"/>
</dbReference>
<evidence type="ECO:0000256" key="6">
    <source>
        <dbReference type="ARBA" id="ARBA00022982"/>
    </source>
</evidence>
<dbReference type="AlphaFoldDB" id="A0ABD1Y1C7"/>
<evidence type="ECO:0000256" key="9">
    <source>
        <dbReference type="ARBA" id="ARBA00030448"/>
    </source>
</evidence>
<gene>
    <name evidence="14" type="ORF">R1flu_000748</name>
</gene>
<keyword evidence="7 12" id="KW-0408">Iron</keyword>
<dbReference type="SUPFAM" id="SSF46626">
    <property type="entry name" value="Cytochrome c"/>
    <property type="match status" value="1"/>
</dbReference>
<evidence type="ECO:0000256" key="1">
    <source>
        <dbReference type="ARBA" id="ARBA00002347"/>
    </source>
</evidence>
<dbReference type="InterPro" id="IPR023655">
    <property type="entry name" value="Cyt_C6"/>
</dbReference>
<dbReference type="PROSITE" id="PS51007">
    <property type="entry name" value="CYTC"/>
    <property type="match status" value="1"/>
</dbReference>
<evidence type="ECO:0000256" key="12">
    <source>
        <dbReference type="PROSITE-ProRule" id="PRU00433"/>
    </source>
</evidence>
<dbReference type="Gene3D" id="1.10.760.10">
    <property type="entry name" value="Cytochrome c-like domain"/>
    <property type="match status" value="1"/>
</dbReference>
<accession>A0ABD1Y1C7</accession>
<evidence type="ECO:0000256" key="11">
    <source>
        <dbReference type="ARBA" id="ARBA00033211"/>
    </source>
</evidence>
<keyword evidence="4 12" id="KW-0349">Heme</keyword>
<protein>
    <recommendedName>
        <fullName evidence="11">Cytochrome c-553</fullName>
    </recommendedName>
    <alternativeName>
        <fullName evidence="10">Cytochrome c553</fullName>
    </alternativeName>
    <alternativeName>
        <fullName evidence="9">Soluble cytochrome f</fullName>
    </alternativeName>
</protein>